<evidence type="ECO:0000313" key="3">
    <source>
        <dbReference type="Proteomes" id="UP000324550"/>
    </source>
</evidence>
<name>A0A5D0G4V8_9FLAO</name>
<organism evidence="2 3">
    <name type="scientific">Formosa maritima</name>
    <dbReference type="NCBI Taxonomy" id="2592046"/>
    <lineage>
        <taxon>Bacteria</taxon>
        <taxon>Pseudomonadati</taxon>
        <taxon>Bacteroidota</taxon>
        <taxon>Flavobacteriia</taxon>
        <taxon>Flavobacteriales</taxon>
        <taxon>Flavobacteriaceae</taxon>
        <taxon>Formosa</taxon>
    </lineage>
</organism>
<comment type="caution">
    <text evidence="2">The sequence shown here is derived from an EMBL/GenBank/DDBJ whole genome shotgun (WGS) entry which is preliminary data.</text>
</comment>
<gene>
    <name evidence="2" type="ORF">FVF61_09280</name>
</gene>
<sequence>MIKKLTYILFLVSMLCISQTYPVGENIMDITWKVYIQPSNTPKYLESFINEFDVQVTKISDLDIIREDSQKLRHHYSVDSPWNSDGSYIKLSGYPAAILNGSNYKFVKWANIPSSATWSNTNPNIMYGIKDNRLVSYNLTTNRNQTLYIFNEFEKISYGLNKGNTSYNDKYIGLIGVNDKDLTLIVFDIINNKIVGTNFIGRINIAWFSVSPLGNFAVSAFSEDGSEENQGLKVYQIDLTKKRHLTNFTTHSDLGIDAYGDEVYVAFGDSITRKKDYYMKMVRLSDGHTTPLFHYTEGYGVWGGHISCRNNLRPGYAYVSEGCCADDTIAGKEVFAIRLDDSNTIERYGYHHATYQDNYQQEPHAVPNRDGSKIMFASSWNGLFTTKYPPAFIVEKK</sequence>
<dbReference type="EMBL" id="VSFC01000050">
    <property type="protein sequence ID" value="TYA53898.1"/>
    <property type="molecule type" value="Genomic_DNA"/>
</dbReference>
<dbReference type="Proteomes" id="UP000324550">
    <property type="component" value="Unassembled WGS sequence"/>
</dbReference>
<dbReference type="AlphaFoldDB" id="A0A5D0G4V8"/>
<feature type="chain" id="PRO_5022884928" evidence="1">
    <location>
        <begin position="23"/>
        <end position="397"/>
    </location>
</feature>
<dbReference type="SUPFAM" id="SSF82171">
    <property type="entry name" value="DPP6 N-terminal domain-like"/>
    <property type="match status" value="1"/>
</dbReference>
<keyword evidence="3" id="KW-1185">Reference proteome</keyword>
<accession>A0A5D0G4V8</accession>
<evidence type="ECO:0000313" key="2">
    <source>
        <dbReference type="EMBL" id="TYA53898.1"/>
    </source>
</evidence>
<proteinExistence type="predicted"/>
<dbReference type="OrthoDB" id="9765926at2"/>
<evidence type="ECO:0000256" key="1">
    <source>
        <dbReference type="SAM" id="SignalP"/>
    </source>
</evidence>
<protein>
    <submittedName>
        <fullName evidence="2">T9SS C-terminal target domain-containing protein</fullName>
    </submittedName>
</protein>
<reference evidence="2 3" key="1">
    <citation type="submission" date="2019-08" db="EMBL/GenBank/DDBJ databases">
        <title>Formosa sediminis sp. nov., isolated from marine sediment.</title>
        <authorList>
            <person name="Cao W.R."/>
        </authorList>
    </citation>
    <scope>NUCLEOTIDE SEQUENCE [LARGE SCALE GENOMIC DNA]</scope>
    <source>
        <strain evidence="2 3">1494</strain>
    </source>
</reference>
<feature type="signal peptide" evidence="1">
    <location>
        <begin position="1"/>
        <end position="22"/>
    </location>
</feature>
<keyword evidence="1" id="KW-0732">Signal</keyword>